<dbReference type="InterPro" id="IPR050984">
    <property type="entry name" value="Gfo/Idh/MocA_domain"/>
</dbReference>
<protein>
    <recommendedName>
        <fullName evidence="3">D-xylose 1-dehydrogenase (NADP(+), D-xylono-1,5-lactone-forming)</fullName>
        <ecNumber evidence="3">1.1.1.179</ecNumber>
    </recommendedName>
    <alternativeName>
        <fullName evidence="4">D-xylose-NADP dehydrogenase</fullName>
    </alternativeName>
</protein>
<dbReference type="Gene3D" id="3.30.360.10">
    <property type="entry name" value="Dihydrodipicolinate Reductase, domain 2"/>
    <property type="match status" value="1"/>
</dbReference>
<dbReference type="EMBL" id="MU001500">
    <property type="protein sequence ID" value="KAF2444608.1"/>
    <property type="molecule type" value="Genomic_DNA"/>
</dbReference>
<reference evidence="8" key="1">
    <citation type="journal article" date="2020" name="Stud. Mycol.">
        <title>101 Dothideomycetes genomes: a test case for predicting lifestyles and emergence of pathogens.</title>
        <authorList>
            <person name="Haridas S."/>
            <person name="Albert R."/>
            <person name="Binder M."/>
            <person name="Bloem J."/>
            <person name="Labutti K."/>
            <person name="Salamov A."/>
            <person name="Andreopoulos B."/>
            <person name="Baker S."/>
            <person name="Barry K."/>
            <person name="Bills G."/>
            <person name="Bluhm B."/>
            <person name="Cannon C."/>
            <person name="Castanera R."/>
            <person name="Culley D."/>
            <person name="Daum C."/>
            <person name="Ezra D."/>
            <person name="Gonzalez J."/>
            <person name="Henrissat B."/>
            <person name="Kuo A."/>
            <person name="Liang C."/>
            <person name="Lipzen A."/>
            <person name="Lutzoni F."/>
            <person name="Magnuson J."/>
            <person name="Mondo S."/>
            <person name="Nolan M."/>
            <person name="Ohm R."/>
            <person name="Pangilinan J."/>
            <person name="Park H.-J."/>
            <person name="Ramirez L."/>
            <person name="Alfaro M."/>
            <person name="Sun H."/>
            <person name="Tritt A."/>
            <person name="Yoshinaga Y."/>
            <person name="Zwiers L.-H."/>
            <person name="Turgeon B."/>
            <person name="Goodwin S."/>
            <person name="Spatafora J."/>
            <person name="Crous P."/>
            <person name="Grigoriev I."/>
        </authorList>
    </citation>
    <scope>NUCLEOTIDE SEQUENCE</scope>
    <source>
        <strain evidence="8">CBS 690.94</strain>
    </source>
</reference>
<feature type="domain" description="GFO/IDH/MocA-like oxidoreductase" evidence="7">
    <location>
        <begin position="168"/>
        <end position="256"/>
    </location>
</feature>
<gene>
    <name evidence="8" type="ORF">P171DRAFT_431415</name>
</gene>
<dbReference type="InterPro" id="IPR000683">
    <property type="entry name" value="Gfo/Idh/MocA-like_OxRdtase_N"/>
</dbReference>
<comment type="catalytic activity">
    <reaction evidence="5">
        <text>D-xylose + NADP(+) = D-xylono-1,5-lactone + NADPH + H(+)</text>
        <dbReference type="Rhea" id="RHEA:22000"/>
        <dbReference type="ChEBI" id="CHEBI:15378"/>
        <dbReference type="ChEBI" id="CHEBI:15867"/>
        <dbReference type="ChEBI" id="CHEBI:53455"/>
        <dbReference type="ChEBI" id="CHEBI:57783"/>
        <dbReference type="ChEBI" id="CHEBI:58349"/>
        <dbReference type="EC" id="1.1.1.179"/>
    </reaction>
</comment>
<organism evidence="8 9">
    <name type="scientific">Karstenula rhodostoma CBS 690.94</name>
    <dbReference type="NCBI Taxonomy" id="1392251"/>
    <lineage>
        <taxon>Eukaryota</taxon>
        <taxon>Fungi</taxon>
        <taxon>Dikarya</taxon>
        <taxon>Ascomycota</taxon>
        <taxon>Pezizomycotina</taxon>
        <taxon>Dothideomycetes</taxon>
        <taxon>Pleosporomycetidae</taxon>
        <taxon>Pleosporales</taxon>
        <taxon>Massarineae</taxon>
        <taxon>Didymosphaeriaceae</taxon>
        <taxon>Karstenula</taxon>
    </lineage>
</organism>
<dbReference type="InterPro" id="IPR055170">
    <property type="entry name" value="GFO_IDH_MocA-like_dom"/>
</dbReference>
<evidence type="ECO:0000256" key="2">
    <source>
        <dbReference type="ARBA" id="ARBA00023002"/>
    </source>
</evidence>
<dbReference type="Gene3D" id="3.40.50.720">
    <property type="entry name" value="NAD(P)-binding Rossmann-like Domain"/>
    <property type="match status" value="1"/>
</dbReference>
<dbReference type="PANTHER" id="PTHR22604:SF105">
    <property type="entry name" value="TRANS-1,2-DIHYDROBENZENE-1,2-DIOL DEHYDROGENASE"/>
    <property type="match status" value="1"/>
</dbReference>
<dbReference type="Proteomes" id="UP000799764">
    <property type="component" value="Unassembled WGS sequence"/>
</dbReference>
<evidence type="ECO:0000256" key="4">
    <source>
        <dbReference type="ARBA" id="ARBA00042988"/>
    </source>
</evidence>
<dbReference type="SUPFAM" id="SSF51735">
    <property type="entry name" value="NAD(P)-binding Rossmann-fold domains"/>
    <property type="match status" value="1"/>
</dbReference>
<evidence type="ECO:0000259" key="6">
    <source>
        <dbReference type="Pfam" id="PF01408"/>
    </source>
</evidence>
<dbReference type="GO" id="GO:0000166">
    <property type="term" value="F:nucleotide binding"/>
    <property type="evidence" value="ECO:0007669"/>
    <property type="project" value="InterPro"/>
</dbReference>
<dbReference type="Pfam" id="PF01408">
    <property type="entry name" value="GFO_IDH_MocA"/>
    <property type="match status" value="1"/>
</dbReference>
<dbReference type="InterPro" id="IPR036291">
    <property type="entry name" value="NAD(P)-bd_dom_sf"/>
</dbReference>
<dbReference type="AlphaFoldDB" id="A0A9P4UCQ5"/>
<evidence type="ECO:0000256" key="3">
    <source>
        <dbReference type="ARBA" id="ARBA00038984"/>
    </source>
</evidence>
<keyword evidence="9" id="KW-1185">Reference proteome</keyword>
<dbReference type="SUPFAM" id="SSF55347">
    <property type="entry name" value="Glyceraldehyde-3-phosphate dehydrogenase-like, C-terminal domain"/>
    <property type="match status" value="1"/>
</dbReference>
<proteinExistence type="inferred from homology"/>
<sequence>MSLAQLRRIYGAFNPPAVEKRSDALKFGIIGAANSAAWALLIPAKMHPEVVVHAVAARDRKRAEEFAKKNGIPVVYDSYQELLDDPEIDCILVPLPNALHFEWAVKSIRAGKHVLLEKPSVSNAHEAEILFNLPELNQPKAPVILEAFHYRFHPAWSLFMSNVTPADVVHVDTYSMIPWWFVNKDHIHFNYNLAGGTMMGMGTYNFAALRLIFGAEPEECISADTKAFTEGVHHDCDYEFKAKFRFPNGCIGEAFSTLQGPTIWHPSYARVTHRQVEVEDKTLPLSQTKYVTREVTLHGFIHAIFWHRLDIKESYEIRDKDTGKVVKKWTESRWQKAHTAKEAGGDLANLESETYWMSFRYQLEAFVNRVKGRETAYWVDREDSVRQMKMVDMAYQKSGLGVRPTSKFQV</sequence>
<keyword evidence="2" id="KW-0560">Oxidoreductase</keyword>
<dbReference type="PANTHER" id="PTHR22604">
    <property type="entry name" value="OXIDOREDUCTASES"/>
    <property type="match status" value="1"/>
</dbReference>
<comment type="caution">
    <text evidence="8">The sequence shown here is derived from an EMBL/GenBank/DDBJ whole genome shotgun (WGS) entry which is preliminary data.</text>
</comment>
<dbReference type="GO" id="GO:0047837">
    <property type="term" value="F:D-xylose 1-dehydrogenase (NADP+) activity"/>
    <property type="evidence" value="ECO:0007669"/>
    <property type="project" value="UniProtKB-EC"/>
</dbReference>
<evidence type="ECO:0000313" key="8">
    <source>
        <dbReference type="EMBL" id="KAF2444608.1"/>
    </source>
</evidence>
<name>A0A9P4UCQ5_9PLEO</name>
<comment type="similarity">
    <text evidence="1">Belongs to the Gfo/Idh/MocA family.</text>
</comment>
<evidence type="ECO:0000256" key="5">
    <source>
        <dbReference type="ARBA" id="ARBA00049233"/>
    </source>
</evidence>
<evidence type="ECO:0000256" key="1">
    <source>
        <dbReference type="ARBA" id="ARBA00010928"/>
    </source>
</evidence>
<dbReference type="OrthoDB" id="6417021at2759"/>
<evidence type="ECO:0000259" key="7">
    <source>
        <dbReference type="Pfam" id="PF22725"/>
    </source>
</evidence>
<dbReference type="Pfam" id="PF22725">
    <property type="entry name" value="GFO_IDH_MocA_C3"/>
    <property type="match status" value="1"/>
</dbReference>
<accession>A0A9P4UCQ5</accession>
<feature type="domain" description="Gfo/Idh/MocA-like oxidoreductase N-terminal" evidence="6">
    <location>
        <begin position="25"/>
        <end position="133"/>
    </location>
</feature>
<dbReference type="EC" id="1.1.1.179" evidence="3"/>
<evidence type="ECO:0000313" key="9">
    <source>
        <dbReference type="Proteomes" id="UP000799764"/>
    </source>
</evidence>